<feature type="transmembrane region" description="Helical" evidence="1">
    <location>
        <begin position="100"/>
        <end position="132"/>
    </location>
</feature>
<evidence type="ECO:0000313" key="2">
    <source>
        <dbReference type="EMBL" id="CDF87574.1"/>
    </source>
</evidence>
<keyword evidence="3" id="KW-1185">Reference proteome</keyword>
<protein>
    <submittedName>
        <fullName evidence="2">BN860_09560g1_1</fullName>
    </submittedName>
</protein>
<dbReference type="OrthoDB" id="4067755at2759"/>
<dbReference type="EMBL" id="HG316454">
    <property type="protein sequence ID" value="CDF87574.1"/>
    <property type="molecule type" value="Genomic_DNA"/>
</dbReference>
<accession>A0A8J2X538</accession>
<name>A0A8J2X538_ZYGB2</name>
<dbReference type="AlphaFoldDB" id="A0A8J2X538"/>
<evidence type="ECO:0000256" key="1">
    <source>
        <dbReference type="SAM" id="Phobius"/>
    </source>
</evidence>
<keyword evidence="1" id="KW-1133">Transmembrane helix</keyword>
<reference evidence="3" key="1">
    <citation type="journal article" date="2013" name="Genome Announc.">
        <title>Genome sequence of the food spoilage yeast Zygosaccharomyces bailii CLIB 213(T).</title>
        <authorList>
            <person name="Galeote V."/>
            <person name="Bigey F."/>
            <person name="Devillers H."/>
            <person name="Neuveglise C."/>
            <person name="Dequin S."/>
        </authorList>
    </citation>
    <scope>NUCLEOTIDE SEQUENCE [LARGE SCALE GENOMIC DNA]</scope>
    <source>
        <strain evidence="3">CLIB 213 / ATCC 58445 / CBS 680 / CCRC 21525 / NBRC 1098 / NCYC 1416 / NRRL Y-2227</strain>
    </source>
</reference>
<dbReference type="Proteomes" id="UP000019375">
    <property type="component" value="Unassembled WGS sequence"/>
</dbReference>
<keyword evidence="1" id="KW-0472">Membrane</keyword>
<organism evidence="2 3">
    <name type="scientific">Zygosaccharomyces bailii (strain CLIB 213 / ATCC 58445 / CBS 680 / BCRC 21525 / NBRC 1098 / NCYC 1416 / NRRL Y-2227)</name>
    <dbReference type="NCBI Taxonomy" id="1333698"/>
    <lineage>
        <taxon>Eukaryota</taxon>
        <taxon>Fungi</taxon>
        <taxon>Dikarya</taxon>
        <taxon>Ascomycota</taxon>
        <taxon>Saccharomycotina</taxon>
        <taxon>Saccharomycetes</taxon>
        <taxon>Saccharomycetales</taxon>
        <taxon>Saccharomycetaceae</taxon>
        <taxon>Zygosaccharomyces</taxon>
    </lineage>
</organism>
<evidence type="ECO:0000313" key="3">
    <source>
        <dbReference type="Proteomes" id="UP000019375"/>
    </source>
</evidence>
<sequence length="377" mass="43361">MWRTGLGLNRRNVFPSMIISRPLLQQRSLVLLRPVTPLIATRNYRQKLTLQRSVMFREWHQNGGSGSMIALRGFHHCGIRRGRYPLGDQPPFRVFRISPLVLFFAGVGTLTLFFLLLPFLLTFFLPLFLVGISMFQFRKWKNNTLFEQLSNGLKKSRMRLGSQTLNAMYVKSISRFFDAAANPNAGVFEELFKGVDIKMKKDGIWPSGTSLSEAERLVSFVQSRVMEAIKNDEQGIRTFFLGQDVSNWIKEGYDFDLDSENCRTLVRGFKNEVIFMVIFPLYLKSLNSPRKHLADVSVAVLQGSIGDKKSYDFFLTQTRMIRENVQCRMAITVSSVNSILPKQFVITDEGKAGEFWSKYDVRERSDGHTEYTIRGKE</sequence>
<proteinExistence type="predicted"/>
<keyword evidence="1" id="KW-0812">Transmembrane</keyword>
<gene>
    <name evidence="2" type="ORF">BN860_09560g</name>
</gene>